<reference evidence="2 3" key="2">
    <citation type="journal article" date="2019" name="G3 (Bethesda)">
        <title>Hybrid Assembly of the Genome of the Entomopathogenic Nematode Steinernema carpocapsae Identifies the X-Chromosome.</title>
        <authorList>
            <person name="Serra L."/>
            <person name="Macchietto M."/>
            <person name="Macias-Munoz A."/>
            <person name="McGill C.J."/>
            <person name="Rodriguez I.M."/>
            <person name="Rodriguez B."/>
            <person name="Murad R."/>
            <person name="Mortazavi A."/>
        </authorList>
    </citation>
    <scope>NUCLEOTIDE SEQUENCE [LARGE SCALE GENOMIC DNA]</scope>
    <source>
        <strain evidence="2 3">ALL</strain>
    </source>
</reference>
<dbReference type="AlphaFoldDB" id="A0A4U5NIJ5"/>
<reference evidence="2 3" key="1">
    <citation type="journal article" date="2015" name="Genome Biol.">
        <title>Comparative genomics of Steinernema reveals deeply conserved gene regulatory networks.</title>
        <authorList>
            <person name="Dillman A.R."/>
            <person name="Macchietto M."/>
            <person name="Porter C.F."/>
            <person name="Rogers A."/>
            <person name="Williams B."/>
            <person name="Antoshechkin I."/>
            <person name="Lee M.M."/>
            <person name="Goodwin Z."/>
            <person name="Lu X."/>
            <person name="Lewis E.E."/>
            <person name="Goodrich-Blair H."/>
            <person name="Stock S.P."/>
            <person name="Adams B.J."/>
            <person name="Sternberg P.W."/>
            <person name="Mortazavi A."/>
        </authorList>
    </citation>
    <scope>NUCLEOTIDE SEQUENCE [LARGE SCALE GENOMIC DNA]</scope>
    <source>
        <strain evidence="2 3">ALL</strain>
    </source>
</reference>
<dbReference type="Proteomes" id="UP000298663">
    <property type="component" value="Unassembled WGS sequence"/>
</dbReference>
<organism evidence="2 3">
    <name type="scientific">Steinernema carpocapsae</name>
    <name type="common">Entomopathogenic nematode</name>
    <dbReference type="NCBI Taxonomy" id="34508"/>
    <lineage>
        <taxon>Eukaryota</taxon>
        <taxon>Metazoa</taxon>
        <taxon>Ecdysozoa</taxon>
        <taxon>Nematoda</taxon>
        <taxon>Chromadorea</taxon>
        <taxon>Rhabditida</taxon>
        <taxon>Tylenchina</taxon>
        <taxon>Panagrolaimomorpha</taxon>
        <taxon>Strongyloidoidea</taxon>
        <taxon>Steinernematidae</taxon>
        <taxon>Steinernema</taxon>
    </lineage>
</organism>
<evidence type="ECO:0000313" key="3">
    <source>
        <dbReference type="Proteomes" id="UP000298663"/>
    </source>
</evidence>
<name>A0A4U5NIJ5_STECR</name>
<keyword evidence="1" id="KW-0732">Signal</keyword>
<evidence type="ECO:0000256" key="1">
    <source>
        <dbReference type="SAM" id="SignalP"/>
    </source>
</evidence>
<protein>
    <submittedName>
        <fullName evidence="2">Uncharacterized protein</fullName>
    </submittedName>
</protein>
<evidence type="ECO:0000313" key="2">
    <source>
        <dbReference type="EMBL" id="TKR82501.1"/>
    </source>
</evidence>
<accession>A0A4U5NIJ5</accession>
<feature type="chain" id="PRO_5020489600" evidence="1">
    <location>
        <begin position="18"/>
        <end position="156"/>
    </location>
</feature>
<dbReference type="OrthoDB" id="5804428at2759"/>
<feature type="signal peptide" evidence="1">
    <location>
        <begin position="1"/>
        <end position="17"/>
    </location>
</feature>
<sequence>MASKIVLLALLPACAFAFFVPGSIHLPEDVYKNMEVDLPTNARCDSYLFQQAQLSFNEKADIKPEALSWKDAPTLIKEVLSRLTEGPINSVTGFLNVCQARTQFLQNMTTVWDACINRYYLLSQIKDNSTSISYPFIYVQMWKHLEFVCNAGLDGL</sequence>
<keyword evidence="3" id="KW-1185">Reference proteome</keyword>
<comment type="caution">
    <text evidence="2">The sequence shown here is derived from an EMBL/GenBank/DDBJ whole genome shotgun (WGS) entry which is preliminary data.</text>
</comment>
<dbReference type="EMBL" id="AZBU02000004">
    <property type="protein sequence ID" value="TKR82501.1"/>
    <property type="molecule type" value="Genomic_DNA"/>
</dbReference>
<gene>
    <name evidence="2" type="ORF">L596_016219</name>
</gene>
<proteinExistence type="predicted"/>